<reference evidence="3 4" key="1">
    <citation type="submission" date="2024-06" db="EMBL/GenBank/DDBJ databases">
        <title>Brevundimonas sp. C11.</title>
        <authorList>
            <person name="Maltman C."/>
        </authorList>
    </citation>
    <scope>NUCLEOTIDE SEQUENCE [LARGE SCALE GENOMIC DNA]</scope>
    <source>
        <strain evidence="3 4">C11</strain>
    </source>
</reference>
<accession>A0ABV1NQD9</accession>
<evidence type="ECO:0000256" key="2">
    <source>
        <dbReference type="SAM" id="Phobius"/>
    </source>
</evidence>
<gene>
    <name evidence="3" type="ORF">ABN401_11600</name>
</gene>
<evidence type="ECO:0000256" key="1">
    <source>
        <dbReference type="SAM" id="MobiDB-lite"/>
    </source>
</evidence>
<dbReference type="Proteomes" id="UP001445732">
    <property type="component" value="Unassembled WGS sequence"/>
</dbReference>
<sequence>MTDRPDDPDTPLAPFPTALPQSPFPPLDGETAPYLEQQEIEAPPAEAVVAEEVGDWIETADAHDLPTAPEPVPANPLLALGRFAFPPGEPPDEEGLAARDRRWTSRVIVVATVFLLIFNIASVQNWTRQQAPGWVTTTVDRLAEVWSEQMASLGADRPRETVREGYERAREARWSASPLAGEGGPEGRMSGTETQTR</sequence>
<keyword evidence="4" id="KW-1185">Reference proteome</keyword>
<keyword evidence="2" id="KW-0812">Transmembrane</keyword>
<protein>
    <submittedName>
        <fullName evidence="3">Uncharacterized protein</fullName>
    </submittedName>
</protein>
<feature type="region of interest" description="Disordered" evidence="1">
    <location>
        <begin position="1"/>
        <end position="45"/>
    </location>
</feature>
<proteinExistence type="predicted"/>
<dbReference type="EMBL" id="JBEGDD010000009">
    <property type="protein sequence ID" value="MEQ7155856.1"/>
    <property type="molecule type" value="Genomic_DNA"/>
</dbReference>
<keyword evidence="2" id="KW-1133">Transmembrane helix</keyword>
<dbReference type="RefSeq" id="WP_349685009.1">
    <property type="nucleotide sequence ID" value="NZ_JBEGDD010000009.1"/>
</dbReference>
<keyword evidence="2" id="KW-0472">Membrane</keyword>
<evidence type="ECO:0000313" key="3">
    <source>
        <dbReference type="EMBL" id="MEQ7155856.1"/>
    </source>
</evidence>
<feature type="region of interest" description="Disordered" evidence="1">
    <location>
        <begin position="156"/>
        <end position="197"/>
    </location>
</feature>
<feature type="compositionally biased region" description="Basic and acidic residues" evidence="1">
    <location>
        <begin position="156"/>
        <end position="173"/>
    </location>
</feature>
<evidence type="ECO:0000313" key="4">
    <source>
        <dbReference type="Proteomes" id="UP001445732"/>
    </source>
</evidence>
<name>A0ABV1NQD9_9CAUL</name>
<organism evidence="3 4">
    <name type="scientific">Brevundimonas aurifodinae</name>
    <dbReference type="NCBI Taxonomy" id="1508312"/>
    <lineage>
        <taxon>Bacteria</taxon>
        <taxon>Pseudomonadati</taxon>
        <taxon>Pseudomonadota</taxon>
        <taxon>Alphaproteobacteria</taxon>
        <taxon>Caulobacterales</taxon>
        <taxon>Caulobacteraceae</taxon>
        <taxon>Brevundimonas</taxon>
    </lineage>
</organism>
<feature type="transmembrane region" description="Helical" evidence="2">
    <location>
        <begin position="107"/>
        <end position="126"/>
    </location>
</feature>
<comment type="caution">
    <text evidence="3">The sequence shown here is derived from an EMBL/GenBank/DDBJ whole genome shotgun (WGS) entry which is preliminary data.</text>
</comment>